<evidence type="ECO:0000313" key="3">
    <source>
        <dbReference type="EMBL" id="BCX47375.1"/>
    </source>
</evidence>
<keyword evidence="2" id="KW-0812">Transmembrane</keyword>
<keyword evidence="2" id="KW-0472">Membrane</keyword>
<organism evidence="3 4">
    <name type="scientific">Haloferula helveola</name>
    <dbReference type="NCBI Taxonomy" id="490095"/>
    <lineage>
        <taxon>Bacteria</taxon>
        <taxon>Pseudomonadati</taxon>
        <taxon>Verrucomicrobiota</taxon>
        <taxon>Verrucomicrobiia</taxon>
        <taxon>Verrucomicrobiales</taxon>
        <taxon>Verrucomicrobiaceae</taxon>
        <taxon>Haloferula</taxon>
    </lineage>
</organism>
<proteinExistence type="predicted"/>
<name>A0ABN6H7E2_9BACT</name>
<keyword evidence="4" id="KW-1185">Reference proteome</keyword>
<accession>A0ABN6H7E2</accession>
<dbReference type="Proteomes" id="UP001374893">
    <property type="component" value="Chromosome"/>
</dbReference>
<sequence length="126" mass="14075">MARDSEKEALTRRLEASRQKVGVHVAAFRHKLDVPRRVRENVARKPLLWFGGSLGVGLVASRLLRRPRKKTKAKAAGLMGLLLPTLVAVLKPLLKHVVTSELQRRLMANAHPESPPPETRFPLSKP</sequence>
<evidence type="ECO:0000256" key="2">
    <source>
        <dbReference type="SAM" id="Phobius"/>
    </source>
</evidence>
<evidence type="ECO:0000256" key="1">
    <source>
        <dbReference type="SAM" id="MobiDB-lite"/>
    </source>
</evidence>
<feature type="compositionally biased region" description="Pro residues" evidence="1">
    <location>
        <begin position="113"/>
        <end position="126"/>
    </location>
</feature>
<feature type="transmembrane region" description="Helical" evidence="2">
    <location>
        <begin position="47"/>
        <end position="64"/>
    </location>
</feature>
<keyword evidence="2" id="KW-1133">Transmembrane helix</keyword>
<feature type="transmembrane region" description="Helical" evidence="2">
    <location>
        <begin position="76"/>
        <end position="94"/>
    </location>
</feature>
<feature type="region of interest" description="Disordered" evidence="1">
    <location>
        <begin position="106"/>
        <end position="126"/>
    </location>
</feature>
<evidence type="ECO:0000313" key="4">
    <source>
        <dbReference type="Proteomes" id="UP001374893"/>
    </source>
</evidence>
<dbReference type="RefSeq" id="WP_338689541.1">
    <property type="nucleotide sequence ID" value="NZ_AP024702.1"/>
</dbReference>
<dbReference type="EMBL" id="AP024702">
    <property type="protein sequence ID" value="BCX47375.1"/>
    <property type="molecule type" value="Genomic_DNA"/>
</dbReference>
<protein>
    <submittedName>
        <fullName evidence="3">Uncharacterized protein</fullName>
    </submittedName>
</protein>
<gene>
    <name evidence="3" type="ORF">HAHE_12830</name>
</gene>
<reference evidence="3 4" key="1">
    <citation type="submission" date="2021-06" db="EMBL/GenBank/DDBJ databases">
        <title>Complete genome of Haloferula helveola possessing various polysaccharide degrading enzymes.</title>
        <authorList>
            <person name="Takami H."/>
            <person name="Huang C."/>
            <person name="Hamasaki K."/>
        </authorList>
    </citation>
    <scope>NUCLEOTIDE SEQUENCE [LARGE SCALE GENOMIC DNA]</scope>
    <source>
        <strain evidence="3 4">CN-1</strain>
    </source>
</reference>